<dbReference type="CDD" id="cd02603">
    <property type="entry name" value="HAD_sEH-N_like"/>
    <property type="match status" value="1"/>
</dbReference>
<dbReference type="Pfam" id="PF00702">
    <property type="entry name" value="Hydrolase"/>
    <property type="match status" value="1"/>
</dbReference>
<evidence type="ECO:0000256" key="1">
    <source>
        <dbReference type="SAM" id="Phobius"/>
    </source>
</evidence>
<dbReference type="NCBIfam" id="TIGR01509">
    <property type="entry name" value="HAD-SF-IA-v3"/>
    <property type="match status" value="1"/>
</dbReference>
<dbReference type="InterPro" id="IPR023198">
    <property type="entry name" value="PGP-like_dom2"/>
</dbReference>
<keyword evidence="1" id="KW-1133">Transmembrane helix</keyword>
<dbReference type="AlphaFoldDB" id="A0A1C7IDA5"/>
<dbReference type="OrthoDB" id="9797415at2"/>
<accession>A0A1C7IDA5</accession>
<name>A0A1C7IDA5_9FIRM</name>
<dbReference type="PANTHER" id="PTHR43611">
    <property type="entry name" value="ALPHA-D-GLUCOSE 1-PHOSPHATE PHOSPHATASE"/>
    <property type="match status" value="1"/>
</dbReference>
<organism evidence="2 3">
    <name type="scientific">Blautia pseudococcoides</name>
    <dbReference type="NCBI Taxonomy" id="1796616"/>
    <lineage>
        <taxon>Bacteria</taxon>
        <taxon>Bacillati</taxon>
        <taxon>Bacillota</taxon>
        <taxon>Clostridia</taxon>
        <taxon>Lachnospirales</taxon>
        <taxon>Lachnospiraceae</taxon>
        <taxon>Blautia</taxon>
    </lineage>
</organism>
<dbReference type="PANTHER" id="PTHR43611:SF3">
    <property type="entry name" value="FLAVIN MONONUCLEOTIDE HYDROLASE 1, CHLOROPLATIC"/>
    <property type="match status" value="1"/>
</dbReference>
<keyword evidence="1" id="KW-0472">Membrane</keyword>
<proteinExistence type="predicted"/>
<feature type="transmembrane region" description="Helical" evidence="1">
    <location>
        <begin position="7"/>
        <end position="26"/>
    </location>
</feature>
<sequence length="277" mass="31998">MKKLKQIAALVGAVLLLSMYVLAFIFSLSHNPNAGNMLLAAIYCTVLVPVFLYACLLVYRYTRQKNDIPQIDTASSAVDTFIFDLGNVLVRYDWKTYLKSLKFSAEAVQAVGDAVFDSPDWVDADRGVRNEEEILQAFIDNDPEYEKEIREAFAKMSGAIHTYSYTVDWLKHLKKRGYKLYYLSNFSQPMYERCKEKMAFLDLMDGGYMSWQVKMLKPEPEFYQKLLNDFHIKPEKAVFLDDVLENVAEARLQGINAVHFKGRKETIQKLVEEYDVL</sequence>
<keyword evidence="1" id="KW-0812">Transmembrane</keyword>
<dbReference type="InterPro" id="IPR023214">
    <property type="entry name" value="HAD_sf"/>
</dbReference>
<gene>
    <name evidence="2" type="ORF">A4V09_14685</name>
</gene>
<keyword evidence="3" id="KW-1185">Reference proteome</keyword>
<dbReference type="EMBL" id="CP015405">
    <property type="protein sequence ID" value="ANU76894.1"/>
    <property type="molecule type" value="Genomic_DNA"/>
</dbReference>
<evidence type="ECO:0000313" key="2">
    <source>
        <dbReference type="EMBL" id="ANU76894.1"/>
    </source>
</evidence>
<dbReference type="SFLD" id="SFLDG01129">
    <property type="entry name" value="C1.5:_HAD__Beta-PGM__Phosphata"/>
    <property type="match status" value="1"/>
</dbReference>
<dbReference type="RefSeq" id="WP_065543048.1">
    <property type="nucleotide sequence ID" value="NZ_CP015405.2"/>
</dbReference>
<dbReference type="PRINTS" id="PR00413">
    <property type="entry name" value="HADHALOGNASE"/>
</dbReference>
<dbReference type="Gene3D" id="3.40.50.1000">
    <property type="entry name" value="HAD superfamily/HAD-like"/>
    <property type="match status" value="1"/>
</dbReference>
<dbReference type="SFLD" id="SFLDS00003">
    <property type="entry name" value="Haloacid_Dehalogenase"/>
    <property type="match status" value="1"/>
</dbReference>
<evidence type="ECO:0000313" key="3">
    <source>
        <dbReference type="Proteomes" id="UP000092574"/>
    </source>
</evidence>
<dbReference type="InterPro" id="IPR036412">
    <property type="entry name" value="HAD-like_sf"/>
</dbReference>
<reference evidence="2" key="1">
    <citation type="submission" date="2017-04" db="EMBL/GenBank/DDBJ databases">
        <title>Complete Genome Sequences of Twelve Strains of a Stable Defined Moderately Diverse Mouse Microbiota 2 (sDMDMm2).</title>
        <authorList>
            <person name="Uchimura Y."/>
            <person name="Wyss M."/>
            <person name="Brugiroux S."/>
            <person name="Limenitakis J.P."/>
            <person name="Stecher B."/>
            <person name="McCoy K.D."/>
            <person name="Macpherson A.J."/>
        </authorList>
    </citation>
    <scope>NUCLEOTIDE SEQUENCE</scope>
    <source>
        <strain evidence="2">YL58</strain>
    </source>
</reference>
<dbReference type="KEGG" id="byl:A4V09_14685"/>
<feature type="transmembrane region" description="Helical" evidence="1">
    <location>
        <begin position="38"/>
        <end position="59"/>
    </location>
</feature>
<dbReference type="Gene3D" id="1.10.150.240">
    <property type="entry name" value="Putative phosphatase, domain 2"/>
    <property type="match status" value="1"/>
</dbReference>
<dbReference type="InterPro" id="IPR006439">
    <property type="entry name" value="HAD-SF_hydro_IA"/>
</dbReference>
<dbReference type="STRING" id="1796616.A4V09_14685"/>
<dbReference type="Proteomes" id="UP000092574">
    <property type="component" value="Chromosome"/>
</dbReference>
<protein>
    <submittedName>
        <fullName evidence="2">Haloacid dehalogenase</fullName>
    </submittedName>
</protein>
<dbReference type="SUPFAM" id="SSF56784">
    <property type="entry name" value="HAD-like"/>
    <property type="match status" value="1"/>
</dbReference>